<dbReference type="AlphaFoldDB" id="A0A4Y2CF67"/>
<proteinExistence type="predicted"/>
<name>A0A4Y2CF67_ARAVE</name>
<dbReference type="Proteomes" id="UP000499080">
    <property type="component" value="Unassembled WGS sequence"/>
</dbReference>
<gene>
    <name evidence="1" type="ORF">AVEN_52043_1</name>
</gene>
<organism evidence="1 2">
    <name type="scientific">Araneus ventricosus</name>
    <name type="common">Orbweaver spider</name>
    <name type="synonym">Epeira ventricosa</name>
    <dbReference type="NCBI Taxonomy" id="182803"/>
    <lineage>
        <taxon>Eukaryota</taxon>
        <taxon>Metazoa</taxon>
        <taxon>Ecdysozoa</taxon>
        <taxon>Arthropoda</taxon>
        <taxon>Chelicerata</taxon>
        <taxon>Arachnida</taxon>
        <taxon>Araneae</taxon>
        <taxon>Araneomorphae</taxon>
        <taxon>Entelegynae</taxon>
        <taxon>Araneoidea</taxon>
        <taxon>Araneidae</taxon>
        <taxon>Araneus</taxon>
    </lineage>
</organism>
<evidence type="ECO:0000313" key="1">
    <source>
        <dbReference type="EMBL" id="GBM02869.1"/>
    </source>
</evidence>
<protein>
    <submittedName>
        <fullName evidence="1">Uncharacterized protein</fullName>
    </submittedName>
</protein>
<reference evidence="1 2" key="1">
    <citation type="journal article" date="2019" name="Sci. Rep.">
        <title>Orb-weaving spider Araneus ventricosus genome elucidates the spidroin gene catalogue.</title>
        <authorList>
            <person name="Kono N."/>
            <person name="Nakamura H."/>
            <person name="Ohtoshi R."/>
            <person name="Moran D.A.P."/>
            <person name="Shinohara A."/>
            <person name="Yoshida Y."/>
            <person name="Fujiwara M."/>
            <person name="Mori M."/>
            <person name="Tomita M."/>
            <person name="Arakawa K."/>
        </authorList>
    </citation>
    <scope>NUCLEOTIDE SEQUENCE [LARGE SCALE GENOMIC DNA]</scope>
</reference>
<comment type="caution">
    <text evidence="1">The sequence shown here is derived from an EMBL/GenBank/DDBJ whole genome shotgun (WGS) entry which is preliminary data.</text>
</comment>
<dbReference type="EMBL" id="BGPR01000184">
    <property type="protein sequence ID" value="GBM02869.1"/>
    <property type="molecule type" value="Genomic_DNA"/>
</dbReference>
<keyword evidence="2" id="KW-1185">Reference proteome</keyword>
<evidence type="ECO:0000313" key="2">
    <source>
        <dbReference type="Proteomes" id="UP000499080"/>
    </source>
</evidence>
<accession>A0A4Y2CF67</accession>
<sequence>MQGVKKKCVVIEMQHQNVPDRCLTPDVLYEGEELGRLPEGLQAVDGVDEEEAPTRPDAQLAHRGKVVRTRRVQDLHRMRDAV</sequence>